<dbReference type="PANTHER" id="PTHR43861">
    <property type="entry name" value="TRANS-ACONITATE 2-METHYLTRANSFERASE-RELATED"/>
    <property type="match status" value="1"/>
</dbReference>
<dbReference type="Gene3D" id="3.40.50.150">
    <property type="entry name" value="Vaccinia Virus protein VP39"/>
    <property type="match status" value="1"/>
</dbReference>
<keyword evidence="5" id="KW-1185">Reference proteome</keyword>
<gene>
    <name evidence="4" type="ORF">BPA01_27270</name>
</gene>
<keyword evidence="1 4" id="KW-0489">Methyltransferase</keyword>
<feature type="domain" description="Methyltransferase" evidence="3">
    <location>
        <begin position="38"/>
        <end position="125"/>
    </location>
</feature>
<dbReference type="AlphaFoldDB" id="A0A4Y3PIM7"/>
<organism evidence="4 5">
    <name type="scientific">Brevibacillus parabrevis</name>
    <dbReference type="NCBI Taxonomy" id="54914"/>
    <lineage>
        <taxon>Bacteria</taxon>
        <taxon>Bacillati</taxon>
        <taxon>Bacillota</taxon>
        <taxon>Bacilli</taxon>
        <taxon>Bacillales</taxon>
        <taxon>Paenibacillaceae</taxon>
        <taxon>Brevibacillus</taxon>
    </lineage>
</organism>
<reference evidence="4 5" key="1">
    <citation type="submission" date="2019-06" db="EMBL/GenBank/DDBJ databases">
        <title>Whole genome shotgun sequence of Brevibacillus parabrevis NBRC 12334.</title>
        <authorList>
            <person name="Hosoyama A."/>
            <person name="Uohara A."/>
            <person name="Ohji S."/>
            <person name="Ichikawa N."/>
        </authorList>
    </citation>
    <scope>NUCLEOTIDE SEQUENCE [LARGE SCALE GENOMIC DNA]</scope>
    <source>
        <strain evidence="4 5">NBRC 12334</strain>
    </source>
</reference>
<proteinExistence type="predicted"/>
<protein>
    <submittedName>
        <fullName evidence="4">Methyltransferase type 11</fullName>
    </submittedName>
</protein>
<name>A0A4Y3PIM7_BREPA</name>
<dbReference type="CDD" id="cd02440">
    <property type="entry name" value="AdoMet_MTases"/>
    <property type="match status" value="1"/>
</dbReference>
<dbReference type="EMBL" id="BJMH01000011">
    <property type="protein sequence ID" value="GEB33147.1"/>
    <property type="molecule type" value="Genomic_DNA"/>
</dbReference>
<dbReference type="SUPFAM" id="SSF53335">
    <property type="entry name" value="S-adenosyl-L-methionine-dependent methyltransferases"/>
    <property type="match status" value="1"/>
</dbReference>
<evidence type="ECO:0000313" key="4">
    <source>
        <dbReference type="EMBL" id="GEB33147.1"/>
    </source>
</evidence>
<evidence type="ECO:0000256" key="1">
    <source>
        <dbReference type="ARBA" id="ARBA00022603"/>
    </source>
</evidence>
<dbReference type="InterPro" id="IPR029063">
    <property type="entry name" value="SAM-dependent_MTases_sf"/>
</dbReference>
<evidence type="ECO:0000313" key="5">
    <source>
        <dbReference type="Proteomes" id="UP000316882"/>
    </source>
</evidence>
<sequence>MSLTNQWNAKLYDDKMSFVSAYGKGLLEWLSPVPGENILDVGCGTGDLSAQLVEAGAKVTGIDFSASMIETAKQKYPQIAFSVADAHSYQSNELYDAVFSNAALHWMKKPQEVIQSVWQLLVPGGRFVAELGGKGNCEYILQALRIALSRHNISADERSPWYFPSIGEYTALLEKQGFRVTLASHFDRPTTLPDGDQGLQHWLDSFCSPFFAGLSAQARTDIREEVTELLRPALFHAGSWVMDYKRLRFIARKEATPTSLQPDASR</sequence>
<dbReference type="Pfam" id="PF13649">
    <property type="entry name" value="Methyltransf_25"/>
    <property type="match status" value="1"/>
</dbReference>
<dbReference type="Proteomes" id="UP000316882">
    <property type="component" value="Unassembled WGS sequence"/>
</dbReference>
<dbReference type="InterPro" id="IPR041698">
    <property type="entry name" value="Methyltransf_25"/>
</dbReference>
<dbReference type="GO" id="GO:0008168">
    <property type="term" value="F:methyltransferase activity"/>
    <property type="evidence" value="ECO:0007669"/>
    <property type="project" value="UniProtKB-KW"/>
</dbReference>
<comment type="caution">
    <text evidence="4">The sequence shown here is derived from an EMBL/GenBank/DDBJ whole genome shotgun (WGS) entry which is preliminary data.</text>
</comment>
<evidence type="ECO:0000259" key="3">
    <source>
        <dbReference type="Pfam" id="PF13649"/>
    </source>
</evidence>
<dbReference type="STRING" id="54914.AV540_18925"/>
<dbReference type="GO" id="GO:0032259">
    <property type="term" value="P:methylation"/>
    <property type="evidence" value="ECO:0007669"/>
    <property type="project" value="UniProtKB-KW"/>
</dbReference>
<keyword evidence="2 4" id="KW-0808">Transferase</keyword>
<dbReference type="PANTHER" id="PTHR43861:SF1">
    <property type="entry name" value="TRANS-ACONITATE 2-METHYLTRANSFERASE"/>
    <property type="match status" value="1"/>
</dbReference>
<evidence type="ECO:0000256" key="2">
    <source>
        <dbReference type="ARBA" id="ARBA00022679"/>
    </source>
</evidence>
<dbReference type="RefSeq" id="WP_122964938.1">
    <property type="nucleotide sequence ID" value="NZ_BJMH01000011.1"/>
</dbReference>
<accession>A0A4Y3PIM7</accession>